<dbReference type="Proteomes" id="UP000467840">
    <property type="component" value="Chromosome 9"/>
</dbReference>
<feature type="chain" id="PRO_5025407694" evidence="1">
    <location>
        <begin position="22"/>
        <end position="329"/>
    </location>
</feature>
<protein>
    <submittedName>
        <fullName evidence="2">Uncharacterized protein</fullName>
    </submittedName>
</protein>
<reference evidence="2 3" key="1">
    <citation type="journal article" date="2020" name="Mol. Plant">
        <title>The Chromosome-Based Rubber Tree Genome Provides New Insights into Spurge Genome Evolution and Rubber Biosynthesis.</title>
        <authorList>
            <person name="Liu J."/>
            <person name="Shi C."/>
            <person name="Shi C.C."/>
            <person name="Li W."/>
            <person name="Zhang Q.J."/>
            <person name="Zhang Y."/>
            <person name="Li K."/>
            <person name="Lu H.F."/>
            <person name="Shi C."/>
            <person name="Zhu S.T."/>
            <person name="Xiao Z.Y."/>
            <person name="Nan H."/>
            <person name="Yue Y."/>
            <person name="Zhu X.G."/>
            <person name="Wu Y."/>
            <person name="Hong X.N."/>
            <person name="Fan G.Y."/>
            <person name="Tong Y."/>
            <person name="Zhang D."/>
            <person name="Mao C.L."/>
            <person name="Liu Y.L."/>
            <person name="Hao S.J."/>
            <person name="Liu W.Q."/>
            <person name="Lv M.Q."/>
            <person name="Zhang H.B."/>
            <person name="Liu Y."/>
            <person name="Hu-Tang G.R."/>
            <person name="Wang J.P."/>
            <person name="Wang J.H."/>
            <person name="Sun Y.H."/>
            <person name="Ni S.B."/>
            <person name="Chen W.B."/>
            <person name="Zhang X.C."/>
            <person name="Jiao Y.N."/>
            <person name="Eichler E.E."/>
            <person name="Li G.H."/>
            <person name="Liu X."/>
            <person name="Gao L.Z."/>
        </authorList>
    </citation>
    <scope>NUCLEOTIDE SEQUENCE [LARGE SCALE GENOMIC DNA]</scope>
    <source>
        <strain evidence="3">cv. GT1</strain>
        <tissue evidence="2">Leaf</tissue>
    </source>
</reference>
<keyword evidence="1" id="KW-0732">Signal</keyword>
<accession>A0A6A6LYH3</accession>
<feature type="signal peptide" evidence="1">
    <location>
        <begin position="1"/>
        <end position="21"/>
    </location>
</feature>
<comment type="caution">
    <text evidence="2">The sequence shown here is derived from an EMBL/GenBank/DDBJ whole genome shotgun (WGS) entry which is preliminary data.</text>
</comment>
<evidence type="ECO:0000256" key="1">
    <source>
        <dbReference type="SAM" id="SignalP"/>
    </source>
</evidence>
<keyword evidence="3" id="KW-1185">Reference proteome</keyword>
<proteinExistence type="predicted"/>
<gene>
    <name evidence="2" type="ORF">GH714_018881</name>
</gene>
<name>A0A6A6LYH3_HEVBR</name>
<dbReference type="AlphaFoldDB" id="A0A6A6LYH3"/>
<organism evidence="2 3">
    <name type="scientific">Hevea brasiliensis</name>
    <name type="common">Para rubber tree</name>
    <name type="synonym">Siphonia brasiliensis</name>
    <dbReference type="NCBI Taxonomy" id="3981"/>
    <lineage>
        <taxon>Eukaryota</taxon>
        <taxon>Viridiplantae</taxon>
        <taxon>Streptophyta</taxon>
        <taxon>Embryophyta</taxon>
        <taxon>Tracheophyta</taxon>
        <taxon>Spermatophyta</taxon>
        <taxon>Magnoliopsida</taxon>
        <taxon>eudicotyledons</taxon>
        <taxon>Gunneridae</taxon>
        <taxon>Pentapetalae</taxon>
        <taxon>rosids</taxon>
        <taxon>fabids</taxon>
        <taxon>Malpighiales</taxon>
        <taxon>Euphorbiaceae</taxon>
        <taxon>Crotonoideae</taxon>
        <taxon>Micrandreae</taxon>
        <taxon>Hevea</taxon>
    </lineage>
</organism>
<sequence>MIYLVWCSLPLAFYFLPPTIPWLEGPDKLGDVLPVILNLPSALPRTFRSSNNLYDGIKGFCPGGAGFLGPEFTIGSPFMATPLIPLVGIVVEAGYAVEIEVEIVVEAGHEVVEIEVGIAAEAEDVVVEIETEIAAEIEAVIVVEIEVGIAAEAENVVIEIEIEIETAAEVEFEAVIVAEIEAEIAAEAEYVVVAEIVLETAAEVEFEAVIVAEIEAEIAAEAEYVVVAEIVLEIAAETEVAVVIEIEVAIVAGFEAANGTEMELDKFQKYMDTLGCLRLVLEACSVLTGAGGSGRASAVHEAGFETVVVEDTALLASAGTKASLVPYVL</sequence>
<evidence type="ECO:0000313" key="2">
    <source>
        <dbReference type="EMBL" id="KAF2306511.1"/>
    </source>
</evidence>
<dbReference type="EMBL" id="JAAGAX010000008">
    <property type="protein sequence ID" value="KAF2306511.1"/>
    <property type="molecule type" value="Genomic_DNA"/>
</dbReference>
<evidence type="ECO:0000313" key="3">
    <source>
        <dbReference type="Proteomes" id="UP000467840"/>
    </source>
</evidence>